<evidence type="ECO:0000256" key="7">
    <source>
        <dbReference type="ARBA" id="ARBA00023239"/>
    </source>
</evidence>
<evidence type="ECO:0000256" key="1">
    <source>
        <dbReference type="ARBA" id="ARBA00002285"/>
    </source>
</evidence>
<dbReference type="InterPro" id="IPR038418">
    <property type="entry name" value="6-PTP_synth/QueD_sf"/>
</dbReference>
<keyword evidence="5 9" id="KW-0479">Metal-binding</keyword>
<organism evidence="12 14">
    <name type="scientific">Xanthobacter flavus</name>
    <dbReference type="NCBI Taxonomy" id="281"/>
    <lineage>
        <taxon>Bacteria</taxon>
        <taxon>Pseudomonadati</taxon>
        <taxon>Pseudomonadota</taxon>
        <taxon>Alphaproteobacteria</taxon>
        <taxon>Hyphomicrobiales</taxon>
        <taxon>Xanthobacteraceae</taxon>
        <taxon>Xanthobacter</taxon>
    </lineage>
</organism>
<evidence type="ECO:0000256" key="2">
    <source>
        <dbReference type="ARBA" id="ARBA00005061"/>
    </source>
</evidence>
<evidence type="ECO:0000256" key="5">
    <source>
        <dbReference type="ARBA" id="ARBA00022723"/>
    </source>
</evidence>
<dbReference type="PANTHER" id="PTHR12589">
    <property type="entry name" value="PYRUVOYL TETRAHYDROBIOPTERIN SYNTHASE"/>
    <property type="match status" value="1"/>
</dbReference>
<dbReference type="EC" id="4.-.-.-" evidence="9"/>
<dbReference type="Gene3D" id="3.30.479.10">
    <property type="entry name" value="6-pyruvoyl tetrahydropterin synthase/QueD"/>
    <property type="match status" value="1"/>
</dbReference>
<comment type="cofactor">
    <cofactor evidence="9 11">
        <name>Zn(2+)</name>
        <dbReference type="ChEBI" id="CHEBI:29105"/>
    </cofactor>
    <text evidence="9 11">Binds 1 zinc ion per subunit.</text>
</comment>
<dbReference type="EMBL" id="BSDO01000003">
    <property type="protein sequence ID" value="GLI22784.1"/>
    <property type="molecule type" value="Genomic_DNA"/>
</dbReference>
<keyword evidence="7 9" id="KW-0456">Lyase</keyword>
<name>A0A9W6FJJ5_XANFL</name>
<dbReference type="GO" id="GO:0046872">
    <property type="term" value="F:metal ion binding"/>
    <property type="evidence" value="ECO:0007669"/>
    <property type="project" value="UniProtKB-KW"/>
</dbReference>
<gene>
    <name evidence="13" type="ORF">GGQ86_002542</name>
    <name evidence="12" type="ORF">XFLAVUS301_24580</name>
</gene>
<keyword evidence="9" id="KW-0671">Queuosine biosynthesis</keyword>
<dbReference type="PIRSF" id="PIRSF006113">
    <property type="entry name" value="PTP_synth"/>
    <property type="match status" value="1"/>
</dbReference>
<evidence type="ECO:0000256" key="8">
    <source>
        <dbReference type="ARBA" id="ARBA00048807"/>
    </source>
</evidence>
<feature type="active site" description="Charge relay system" evidence="10">
    <location>
        <position position="120"/>
    </location>
</feature>
<dbReference type="EMBL" id="JAVDPY010000004">
    <property type="protein sequence ID" value="MDR6334066.1"/>
    <property type="molecule type" value="Genomic_DNA"/>
</dbReference>
<evidence type="ECO:0000256" key="11">
    <source>
        <dbReference type="PIRSR" id="PIRSR006113-2"/>
    </source>
</evidence>
<evidence type="ECO:0000313" key="12">
    <source>
        <dbReference type="EMBL" id="GLI22784.1"/>
    </source>
</evidence>
<evidence type="ECO:0000256" key="9">
    <source>
        <dbReference type="PIRNR" id="PIRNR006113"/>
    </source>
</evidence>
<evidence type="ECO:0000256" key="10">
    <source>
        <dbReference type="PIRSR" id="PIRSR006113-1"/>
    </source>
</evidence>
<evidence type="ECO:0000313" key="13">
    <source>
        <dbReference type="EMBL" id="MDR6334066.1"/>
    </source>
</evidence>
<evidence type="ECO:0000256" key="4">
    <source>
        <dbReference type="ARBA" id="ARBA00018141"/>
    </source>
</evidence>
<comment type="function">
    <text evidence="1">Catalyzes the conversion of 7,8-dihydroneopterin triphosphate (H2NTP) to 6-carboxy-5,6,7,8-tetrahydropterin (CPH4) and acetaldehyde.</text>
</comment>
<comment type="similarity">
    <text evidence="3 9">Belongs to the PTPS family. QueD subfamily.</text>
</comment>
<proteinExistence type="inferred from homology"/>
<feature type="active site" description="Charge relay system" evidence="10">
    <location>
        <position position="81"/>
    </location>
</feature>
<dbReference type="AlphaFoldDB" id="A0A9W6FJJ5"/>
<dbReference type="GO" id="GO:0008616">
    <property type="term" value="P:tRNA queuosine(34) biosynthetic process"/>
    <property type="evidence" value="ECO:0007669"/>
    <property type="project" value="UniProtKB-KW"/>
</dbReference>
<feature type="active site" description="Proton acceptor" evidence="10">
    <location>
        <position position="37"/>
    </location>
</feature>
<dbReference type="Pfam" id="PF01242">
    <property type="entry name" value="PTPS"/>
    <property type="match status" value="1"/>
</dbReference>
<reference evidence="13 15" key="2">
    <citation type="submission" date="2023-07" db="EMBL/GenBank/DDBJ databases">
        <title>Genomic Encyclopedia of Type Strains, Phase IV (KMG-IV): sequencing the most valuable type-strain genomes for metagenomic binning, comparative biology and taxonomic classification.</title>
        <authorList>
            <person name="Goeker M."/>
        </authorList>
    </citation>
    <scope>NUCLEOTIDE SEQUENCE [LARGE SCALE GENOMIC DNA]</scope>
    <source>
        <strain evidence="13 15">DSM 338</strain>
    </source>
</reference>
<keyword evidence="6 9" id="KW-0862">Zinc</keyword>
<sequence>MTTRDTPAALPGRVRITQGFTFEAAHFLPNVPETHRCRRMHGHSYRVDLALEGPVDPVTGFVLDFFDVENAFGPLLKQLDHYCLNDIAGLENPTAEIIAAWIWTRMKPLLPTLASVRVYETPMSYAEYSEG</sequence>
<dbReference type="Proteomes" id="UP001245370">
    <property type="component" value="Unassembled WGS sequence"/>
</dbReference>
<dbReference type="SUPFAM" id="SSF55620">
    <property type="entry name" value="Tetrahydrobiopterin biosynthesis enzymes-like"/>
    <property type="match status" value="1"/>
</dbReference>
<protein>
    <recommendedName>
        <fullName evidence="4 9">6-carboxy-5,6,7,8-tetrahydropterin synthase</fullName>
        <ecNumber evidence="9">4.-.-.-</ecNumber>
    </recommendedName>
</protein>
<keyword evidence="15" id="KW-1185">Reference proteome</keyword>
<comment type="pathway">
    <text evidence="2 9">Purine metabolism; 7-cyano-7-deazaguanine biosynthesis.</text>
</comment>
<feature type="binding site" evidence="11">
    <location>
        <position position="41"/>
    </location>
    <ligand>
        <name>Zn(2+)</name>
        <dbReference type="ChEBI" id="CHEBI:29105"/>
    </ligand>
</feature>
<feature type="binding site" evidence="11">
    <location>
        <position position="43"/>
    </location>
    <ligand>
        <name>Zn(2+)</name>
        <dbReference type="ChEBI" id="CHEBI:29105"/>
    </ligand>
</feature>
<dbReference type="InterPro" id="IPR007115">
    <property type="entry name" value="6-PTP_synth/QueD"/>
</dbReference>
<accession>A0A9W6FJJ5</accession>
<evidence type="ECO:0000313" key="15">
    <source>
        <dbReference type="Proteomes" id="UP001245370"/>
    </source>
</evidence>
<dbReference type="PANTHER" id="PTHR12589:SF7">
    <property type="entry name" value="6-PYRUVOYL TETRAHYDROBIOPTERIN SYNTHASE"/>
    <property type="match status" value="1"/>
</dbReference>
<feature type="binding site" evidence="11">
    <location>
        <position position="26"/>
    </location>
    <ligand>
        <name>Zn(2+)</name>
        <dbReference type="ChEBI" id="CHEBI:29105"/>
    </ligand>
</feature>
<dbReference type="Proteomes" id="UP001144397">
    <property type="component" value="Unassembled WGS sequence"/>
</dbReference>
<evidence type="ECO:0000313" key="14">
    <source>
        <dbReference type="Proteomes" id="UP001144397"/>
    </source>
</evidence>
<comment type="catalytic activity">
    <reaction evidence="8 9">
        <text>7,8-dihydroneopterin 3'-triphosphate + H2O = 6-carboxy-5,6,7,8-tetrahydropterin + triphosphate + acetaldehyde + 2 H(+)</text>
        <dbReference type="Rhea" id="RHEA:27966"/>
        <dbReference type="ChEBI" id="CHEBI:15343"/>
        <dbReference type="ChEBI" id="CHEBI:15377"/>
        <dbReference type="ChEBI" id="CHEBI:15378"/>
        <dbReference type="ChEBI" id="CHEBI:18036"/>
        <dbReference type="ChEBI" id="CHEBI:58462"/>
        <dbReference type="ChEBI" id="CHEBI:61032"/>
        <dbReference type="EC" id="4.1.2.50"/>
    </reaction>
</comment>
<reference evidence="12" key="1">
    <citation type="submission" date="2022-12" db="EMBL/GenBank/DDBJ databases">
        <title>Reference genome sequencing for broad-spectrum identification of bacterial and archaeal isolates by mass spectrometry.</title>
        <authorList>
            <person name="Sekiguchi Y."/>
            <person name="Tourlousse D.M."/>
        </authorList>
    </citation>
    <scope>NUCLEOTIDE SEQUENCE</scope>
    <source>
        <strain evidence="12">301</strain>
    </source>
</reference>
<evidence type="ECO:0000256" key="3">
    <source>
        <dbReference type="ARBA" id="ARBA00008900"/>
    </source>
</evidence>
<comment type="caution">
    <text evidence="12">The sequence shown here is derived from an EMBL/GenBank/DDBJ whole genome shotgun (WGS) entry which is preliminary data.</text>
</comment>
<evidence type="ECO:0000256" key="6">
    <source>
        <dbReference type="ARBA" id="ARBA00022833"/>
    </source>
</evidence>
<dbReference type="NCBIfam" id="TIGR03367">
    <property type="entry name" value="queuosine_QueD"/>
    <property type="match status" value="1"/>
</dbReference>
<dbReference type="GO" id="GO:0070497">
    <property type="term" value="F:6-carboxytetrahydropterin synthase activity"/>
    <property type="evidence" value="ECO:0007669"/>
    <property type="project" value="UniProtKB-EC"/>
</dbReference>